<reference evidence="2" key="1">
    <citation type="submission" date="2015-12" db="EMBL/GenBank/DDBJ databases">
        <title>Complete genome sequences of two moderately thermophilic Paenibacillus species.</title>
        <authorList>
            <person name="Butler R.III."/>
            <person name="Wang J."/>
            <person name="Stark B.C."/>
            <person name="Pombert J.-F."/>
        </authorList>
    </citation>
    <scope>NUCLEOTIDE SEQUENCE [LARGE SCALE GENOMIC DNA]</scope>
    <source>
        <strain evidence="2">32O-Y</strain>
    </source>
</reference>
<dbReference type="PATRIC" id="fig|162209.4.peg.4723"/>
<proteinExistence type="predicted"/>
<accession>A0A0U2UEW1</accession>
<dbReference type="RefSeq" id="WP_054817049.1">
    <property type="nucleotide sequence ID" value="NZ_BJCS01000013.1"/>
</dbReference>
<name>A0A0U2UEW1_9BACL</name>
<dbReference type="KEGG" id="pnp:IJ22_44740"/>
<protein>
    <submittedName>
        <fullName evidence="1">Uncharacterized protein</fullName>
    </submittedName>
</protein>
<gene>
    <name evidence="1" type="ORF">IJ22_44740</name>
</gene>
<sequence precursor="true">MKKRIFFLAAVWLLAVSVTTACGGAANTRQEVRTHSKDGLLGITEVNPNMPLSKTYRTYSDDVRVMEAAIKERFPMVTNTTITLNGPVAHVLLNVPAGTSAEEIARIKHEAQAVLAAASPRYNIDADVSAK</sequence>
<dbReference type="OrthoDB" id="2679017at2"/>
<organism evidence="1 2">
    <name type="scientific">Paenibacillus naphthalenovorans</name>
    <dbReference type="NCBI Taxonomy" id="162209"/>
    <lineage>
        <taxon>Bacteria</taxon>
        <taxon>Bacillati</taxon>
        <taxon>Bacillota</taxon>
        <taxon>Bacilli</taxon>
        <taxon>Bacillales</taxon>
        <taxon>Paenibacillaceae</taxon>
        <taxon>Paenibacillus</taxon>
    </lineage>
</organism>
<evidence type="ECO:0000313" key="2">
    <source>
        <dbReference type="Proteomes" id="UP000061660"/>
    </source>
</evidence>
<keyword evidence="2" id="KW-1185">Reference proteome</keyword>
<dbReference type="STRING" id="162209.IJ22_44740"/>
<dbReference type="Proteomes" id="UP000061660">
    <property type="component" value="Chromosome"/>
</dbReference>
<dbReference type="PROSITE" id="PS51257">
    <property type="entry name" value="PROKAR_LIPOPROTEIN"/>
    <property type="match status" value="1"/>
</dbReference>
<evidence type="ECO:0000313" key="1">
    <source>
        <dbReference type="EMBL" id="ALS24760.1"/>
    </source>
</evidence>
<dbReference type="AlphaFoldDB" id="A0A0U2UEW1"/>
<reference evidence="1 2" key="2">
    <citation type="journal article" date="2016" name="Genome Announc.">
        <title>Complete Genome Sequences of Two Interactive Moderate Thermophiles, Paenibacillus napthalenovorans 32O-Y and Paenibacillus sp. 32O-W.</title>
        <authorList>
            <person name="Butler R.R.III."/>
            <person name="Wang J."/>
            <person name="Stark B.C."/>
            <person name="Pombert J.F."/>
        </authorList>
    </citation>
    <scope>NUCLEOTIDE SEQUENCE [LARGE SCALE GENOMIC DNA]</scope>
    <source>
        <strain evidence="1 2">32O-Y</strain>
    </source>
</reference>
<dbReference type="EMBL" id="CP013652">
    <property type="protein sequence ID" value="ALS24760.1"/>
    <property type="molecule type" value="Genomic_DNA"/>
</dbReference>